<keyword evidence="3" id="KW-1185">Reference proteome</keyword>
<proteinExistence type="predicted"/>
<name>A0A2T7C5M7_9POAL</name>
<sequence>MERLGEKSCWDPNTLPRAGCAVRSELSIQIKSKPSKSATRPSHAPGDPSPVATPHARRPLPPPPRCTPSPRTTSTLDLDVVAAYSQVPPSLRVPLRGAPSLRGAAIPRTRAAAPAAPLRLKAAAARPPGRRWGRVPRGAVLGLGSARVKPPPSRGECASEALEKLTREMRETVRGLETDTGMSHLWPTRPWRNSPSSSSSISLCPRRHEFAVRIAVPILLIVHAHVSSPRTRFAGGILPLGVGLLF</sequence>
<gene>
    <name evidence="2" type="ORF">GQ55_9G214200</name>
</gene>
<dbReference type="AlphaFoldDB" id="A0A2T7C5M7"/>
<reference evidence="2 3" key="1">
    <citation type="submission" date="2018-04" db="EMBL/GenBank/DDBJ databases">
        <title>WGS assembly of Panicum hallii var. hallii HAL2.</title>
        <authorList>
            <person name="Lovell J."/>
            <person name="Jenkins J."/>
            <person name="Lowry D."/>
            <person name="Mamidi S."/>
            <person name="Sreedasyam A."/>
            <person name="Weng X."/>
            <person name="Barry K."/>
            <person name="Bonette J."/>
            <person name="Campitelli B."/>
            <person name="Daum C."/>
            <person name="Gordon S."/>
            <person name="Gould B."/>
            <person name="Lipzen A."/>
            <person name="MacQueen A."/>
            <person name="Palacio-Mejia J."/>
            <person name="Plott C."/>
            <person name="Shakirov E."/>
            <person name="Shu S."/>
            <person name="Yoshinaga Y."/>
            <person name="Zane M."/>
            <person name="Rokhsar D."/>
            <person name="Grimwood J."/>
            <person name="Schmutz J."/>
            <person name="Juenger T."/>
        </authorList>
    </citation>
    <scope>NUCLEOTIDE SEQUENCE [LARGE SCALE GENOMIC DNA]</scope>
    <source>
        <strain evidence="3">cv. HAL2</strain>
    </source>
</reference>
<feature type="compositionally biased region" description="Polar residues" evidence="1">
    <location>
        <begin position="29"/>
        <end position="40"/>
    </location>
</feature>
<accession>A0A2T7C5M7</accession>
<evidence type="ECO:0000256" key="1">
    <source>
        <dbReference type="SAM" id="MobiDB-lite"/>
    </source>
</evidence>
<evidence type="ECO:0000313" key="3">
    <source>
        <dbReference type="Proteomes" id="UP000244336"/>
    </source>
</evidence>
<organism evidence="2 3">
    <name type="scientific">Panicum hallii var. hallii</name>
    <dbReference type="NCBI Taxonomy" id="1504633"/>
    <lineage>
        <taxon>Eukaryota</taxon>
        <taxon>Viridiplantae</taxon>
        <taxon>Streptophyta</taxon>
        <taxon>Embryophyta</taxon>
        <taxon>Tracheophyta</taxon>
        <taxon>Spermatophyta</taxon>
        <taxon>Magnoliopsida</taxon>
        <taxon>Liliopsida</taxon>
        <taxon>Poales</taxon>
        <taxon>Poaceae</taxon>
        <taxon>PACMAD clade</taxon>
        <taxon>Panicoideae</taxon>
        <taxon>Panicodae</taxon>
        <taxon>Paniceae</taxon>
        <taxon>Panicinae</taxon>
        <taxon>Panicum</taxon>
        <taxon>Panicum sect. Panicum</taxon>
    </lineage>
</organism>
<dbReference type="EMBL" id="CM009757">
    <property type="protein sequence ID" value="PUZ38650.1"/>
    <property type="molecule type" value="Genomic_DNA"/>
</dbReference>
<evidence type="ECO:0000313" key="2">
    <source>
        <dbReference type="EMBL" id="PUZ38650.1"/>
    </source>
</evidence>
<protein>
    <submittedName>
        <fullName evidence="2">Uncharacterized protein</fullName>
    </submittedName>
</protein>
<dbReference type="Gramene" id="PUZ38650">
    <property type="protein sequence ID" value="PUZ38650"/>
    <property type="gene ID" value="GQ55_9G214200"/>
</dbReference>
<dbReference type="Proteomes" id="UP000244336">
    <property type="component" value="Chromosome 9"/>
</dbReference>
<feature type="region of interest" description="Disordered" evidence="1">
    <location>
        <begin position="29"/>
        <end position="73"/>
    </location>
</feature>